<reference evidence="1 2" key="1">
    <citation type="submission" date="2020-04" db="EMBL/GenBank/DDBJ databases">
        <title>Chryseobacterium sp. RP-3-3 sp. nov., isolated from Jeju soil.</title>
        <authorList>
            <person name="Dahal R.H."/>
        </authorList>
    </citation>
    <scope>NUCLEOTIDE SEQUENCE [LARGE SCALE GENOMIC DNA]</scope>
    <source>
        <strain evidence="1 2">RP-3-3</strain>
    </source>
</reference>
<organism evidence="1 2">
    <name type="scientific">Chryseobacterium antibioticum</name>
    <dbReference type="NCBI Taxonomy" id="2728847"/>
    <lineage>
        <taxon>Bacteria</taxon>
        <taxon>Pseudomonadati</taxon>
        <taxon>Bacteroidota</taxon>
        <taxon>Flavobacteriia</taxon>
        <taxon>Flavobacteriales</taxon>
        <taxon>Weeksellaceae</taxon>
        <taxon>Chryseobacterium group</taxon>
        <taxon>Chryseobacterium</taxon>
    </lineage>
</organism>
<dbReference type="InterPro" id="IPR045390">
    <property type="entry name" value="ABC-3C_MC3"/>
</dbReference>
<accession>A0A7Y0AS13</accession>
<dbReference type="Pfam" id="PF20131">
    <property type="entry name" value="MC3"/>
    <property type="match status" value="1"/>
</dbReference>
<evidence type="ECO:0000313" key="2">
    <source>
        <dbReference type="Proteomes" id="UP000544054"/>
    </source>
</evidence>
<name>A0A7Y0AS13_9FLAO</name>
<dbReference type="EMBL" id="JABBGI010000059">
    <property type="protein sequence ID" value="NML72453.1"/>
    <property type="molecule type" value="Genomic_DNA"/>
</dbReference>
<sequence>MREVYYIFNNEAISCCIFLSVFQKIDAIDVSRACIILPFLLDERTVSFLNKVENVANYSLEQFIAEQPRLFVSFNKRYLSLLPITINSLMVLKNSKQIKIDTEIRAMSTFAIEGDEVSSERFILIENAIPQLLTLIAQKTTTQLYKMLNIQL</sequence>
<comment type="caution">
    <text evidence="1">The sequence shown here is derived from an EMBL/GenBank/DDBJ whole genome shotgun (WGS) entry which is preliminary data.</text>
</comment>
<evidence type="ECO:0000313" key="1">
    <source>
        <dbReference type="EMBL" id="NML72453.1"/>
    </source>
</evidence>
<dbReference type="AlphaFoldDB" id="A0A7Y0AS13"/>
<dbReference type="RefSeq" id="WP_169236904.1">
    <property type="nucleotide sequence ID" value="NZ_JABBGI010000059.1"/>
</dbReference>
<protein>
    <submittedName>
        <fullName evidence="1">Uncharacterized protein</fullName>
    </submittedName>
</protein>
<gene>
    <name evidence="1" type="ORF">HHL23_22105</name>
</gene>
<proteinExistence type="predicted"/>
<dbReference type="Proteomes" id="UP000544054">
    <property type="component" value="Unassembled WGS sequence"/>
</dbReference>
<keyword evidence="2" id="KW-1185">Reference proteome</keyword>